<dbReference type="Proteomes" id="UP001058003">
    <property type="component" value="Chromosome"/>
</dbReference>
<dbReference type="KEGG" id="daur:Daura_27715"/>
<organism evidence="2 3">
    <name type="scientific">Dactylosporangium aurantiacum</name>
    <dbReference type="NCBI Taxonomy" id="35754"/>
    <lineage>
        <taxon>Bacteria</taxon>
        <taxon>Bacillati</taxon>
        <taxon>Actinomycetota</taxon>
        <taxon>Actinomycetes</taxon>
        <taxon>Micromonosporales</taxon>
        <taxon>Micromonosporaceae</taxon>
        <taxon>Dactylosporangium</taxon>
    </lineage>
</organism>
<feature type="region of interest" description="Disordered" evidence="1">
    <location>
        <begin position="1"/>
        <end position="22"/>
    </location>
</feature>
<dbReference type="RefSeq" id="WP_156089628.1">
    <property type="nucleotide sequence ID" value="NZ_CP073767.1"/>
</dbReference>
<accession>A0A9Q9IAB6</accession>
<name>A0A9Q9IAB6_9ACTN</name>
<keyword evidence="3" id="KW-1185">Reference proteome</keyword>
<dbReference type="OrthoDB" id="9804333at2"/>
<proteinExistence type="predicted"/>
<sequence length="49" mass="5300">MSRSSRRRCADDDAGVGRWRTGGDAGFARVEARHPDGRMAALTNPVVLT</sequence>
<reference evidence="2" key="1">
    <citation type="submission" date="2021-04" db="EMBL/GenBank/DDBJ databases">
        <title>Dactylosporangium aurantiacum NRRL B-8018 full assembly.</title>
        <authorList>
            <person name="Hartkoorn R.C."/>
            <person name="Beaudoing E."/>
            <person name="Hot D."/>
        </authorList>
    </citation>
    <scope>NUCLEOTIDE SEQUENCE</scope>
    <source>
        <strain evidence="2">NRRL B-8018</strain>
    </source>
</reference>
<dbReference type="EMBL" id="CP073767">
    <property type="protein sequence ID" value="UWZ50613.1"/>
    <property type="molecule type" value="Genomic_DNA"/>
</dbReference>
<gene>
    <name evidence="2" type="ORF">Daura_27715</name>
</gene>
<protein>
    <submittedName>
        <fullName evidence="2">Uncharacterized protein</fullName>
    </submittedName>
</protein>
<evidence type="ECO:0000313" key="2">
    <source>
        <dbReference type="EMBL" id="UWZ50613.1"/>
    </source>
</evidence>
<evidence type="ECO:0000256" key="1">
    <source>
        <dbReference type="SAM" id="MobiDB-lite"/>
    </source>
</evidence>
<evidence type="ECO:0000313" key="3">
    <source>
        <dbReference type="Proteomes" id="UP001058003"/>
    </source>
</evidence>
<dbReference type="AlphaFoldDB" id="A0A9Q9IAB6"/>